<feature type="domain" description="Aegyptin/gSG7 salivary protein-like four-helix bundle" evidence="5">
    <location>
        <begin position="172"/>
        <end position="280"/>
    </location>
</feature>
<dbReference type="GO" id="GO:0005576">
    <property type="term" value="C:extracellular region"/>
    <property type="evidence" value="ECO:0007669"/>
    <property type="project" value="UniProtKB-SubCell"/>
</dbReference>
<feature type="compositionally biased region" description="Basic and acidic residues" evidence="3">
    <location>
        <begin position="131"/>
        <end position="144"/>
    </location>
</feature>
<protein>
    <recommendedName>
        <fullName evidence="5">Aegyptin/gSG7 salivary protein-like four-helix bundle domain-containing protein</fullName>
    </recommendedName>
</protein>
<sequence>MCKYYQISLFFIICVLCALSRSDVVQDQRPFEQKRSGVSYILAGNYTFQNKDNKAAGNDVARIFVPPPSFNGRRISPLPGSEGSSQLAPTNSIINYSHNKPWTPPISLEVQCSKYLDEIEKLKKTLQEQIESSKKVAHTTDRPKKQSAKKVPAKASKKSTSAKSSQKDVYFNSRKTYDEMMKLFNKTTLAGVDPKIRANADYYLHHLKMNLLVLTSNIQDYSKIKTCFSNFLSRTQQLRDYMSYHYDSCKGHYEQTCNSNTLVSYQDGLNELEYMTAECIRQRIN</sequence>
<reference evidence="6 7" key="1">
    <citation type="submission" date="2017-06" db="EMBL/GenBank/DDBJ databases">
        <title>Aedes aegypti genome working group (AGWG) sequencing and assembly.</title>
        <authorList>
            <consortium name="Aedes aegypti Genome Working Group (AGWG)"/>
            <person name="Matthews B.J."/>
        </authorList>
    </citation>
    <scope>NUCLEOTIDE SEQUENCE [LARGE SCALE GENOMIC DNA]</scope>
    <source>
        <strain evidence="6 7">LVP_AGWG</strain>
    </source>
</reference>
<evidence type="ECO:0000256" key="4">
    <source>
        <dbReference type="SAM" id="SignalP"/>
    </source>
</evidence>
<name>A0A1S4FZC8_AEDAE</name>
<reference evidence="6" key="2">
    <citation type="submission" date="2020-05" db="UniProtKB">
        <authorList>
            <consortium name="EnsemblMetazoa"/>
        </authorList>
    </citation>
    <scope>IDENTIFICATION</scope>
    <source>
        <strain evidence="6">LVP_AGWG</strain>
    </source>
</reference>
<evidence type="ECO:0000256" key="2">
    <source>
        <dbReference type="ARBA" id="ARBA00022525"/>
    </source>
</evidence>
<evidence type="ECO:0000256" key="1">
    <source>
        <dbReference type="ARBA" id="ARBA00004613"/>
    </source>
</evidence>
<dbReference type="AlphaFoldDB" id="A0A1S4FZC8"/>
<feature type="signal peptide" evidence="4">
    <location>
        <begin position="1"/>
        <end position="22"/>
    </location>
</feature>
<gene>
    <name evidence="6" type="primary">5578154</name>
</gene>
<feature type="compositionally biased region" description="Basic residues" evidence="3">
    <location>
        <begin position="145"/>
        <end position="157"/>
    </location>
</feature>
<dbReference type="OrthoDB" id="7766134at2759"/>
<proteinExistence type="predicted"/>
<keyword evidence="4" id="KW-0732">Signal</keyword>
<evidence type="ECO:0000313" key="7">
    <source>
        <dbReference type="Proteomes" id="UP000008820"/>
    </source>
</evidence>
<dbReference type="EnsemblMetazoa" id="AAEL013532-RB">
    <property type="protein sequence ID" value="AAEL013532-PB"/>
    <property type="gene ID" value="AAEL013532"/>
</dbReference>
<comment type="subcellular location">
    <subcellularLocation>
        <location evidence="1">Secreted</location>
    </subcellularLocation>
</comment>
<keyword evidence="2" id="KW-0964">Secreted</keyword>
<dbReference type="InParanoid" id="A0A1S4FZC8"/>
<keyword evidence="7" id="KW-1185">Reference proteome</keyword>
<feature type="chain" id="PRO_5043691390" description="Aegyptin/gSG7 salivary protein-like four-helix bundle domain-containing protein" evidence="4">
    <location>
        <begin position="23"/>
        <end position="285"/>
    </location>
</feature>
<dbReference type="Proteomes" id="UP000008820">
    <property type="component" value="Chromosome 2"/>
</dbReference>
<evidence type="ECO:0000313" key="6">
    <source>
        <dbReference type="EnsemblMetazoa" id="AAEL013532-PB"/>
    </source>
</evidence>
<dbReference type="VEuPathDB" id="VectorBase:AAEL013532"/>
<dbReference type="Pfam" id="PF25001">
    <property type="entry name" value="Aegyptin_C"/>
    <property type="match status" value="1"/>
</dbReference>
<accession>A0A1S4FZC8</accession>
<feature type="region of interest" description="Disordered" evidence="3">
    <location>
        <begin position="131"/>
        <end position="167"/>
    </location>
</feature>
<evidence type="ECO:0000256" key="3">
    <source>
        <dbReference type="SAM" id="MobiDB-lite"/>
    </source>
</evidence>
<organism evidence="6 7">
    <name type="scientific">Aedes aegypti</name>
    <name type="common">Yellowfever mosquito</name>
    <name type="synonym">Culex aegypti</name>
    <dbReference type="NCBI Taxonomy" id="7159"/>
    <lineage>
        <taxon>Eukaryota</taxon>
        <taxon>Metazoa</taxon>
        <taxon>Ecdysozoa</taxon>
        <taxon>Arthropoda</taxon>
        <taxon>Hexapoda</taxon>
        <taxon>Insecta</taxon>
        <taxon>Pterygota</taxon>
        <taxon>Neoptera</taxon>
        <taxon>Endopterygota</taxon>
        <taxon>Diptera</taxon>
        <taxon>Nematocera</taxon>
        <taxon>Culicoidea</taxon>
        <taxon>Culicidae</taxon>
        <taxon>Culicinae</taxon>
        <taxon>Aedini</taxon>
        <taxon>Aedes</taxon>
        <taxon>Stegomyia</taxon>
    </lineage>
</organism>
<dbReference type="InterPro" id="IPR056799">
    <property type="entry name" value="ALL3/gSG7_salivary-like_helix"/>
</dbReference>
<evidence type="ECO:0000259" key="5">
    <source>
        <dbReference type="Pfam" id="PF25001"/>
    </source>
</evidence>